<dbReference type="GO" id="GO:0000981">
    <property type="term" value="F:DNA-binding transcription factor activity, RNA polymerase II-specific"/>
    <property type="evidence" value="ECO:0007669"/>
    <property type="project" value="InterPro"/>
</dbReference>
<reference evidence="8" key="1">
    <citation type="journal article" date="2019" name="Nat. Commun.">
        <title>The genome of broomcorn millet.</title>
        <authorList>
            <person name="Zou C."/>
            <person name="Miki D."/>
            <person name="Li D."/>
            <person name="Tang Q."/>
            <person name="Xiao L."/>
            <person name="Rajput S."/>
            <person name="Deng P."/>
            <person name="Jia W."/>
            <person name="Huang R."/>
            <person name="Zhang M."/>
            <person name="Sun Y."/>
            <person name="Hu J."/>
            <person name="Fu X."/>
            <person name="Schnable P.S."/>
            <person name="Li F."/>
            <person name="Zhang H."/>
            <person name="Feng B."/>
            <person name="Zhu X."/>
            <person name="Liu R."/>
            <person name="Schnable J.C."/>
            <person name="Zhu J.-K."/>
            <person name="Zhang H."/>
        </authorList>
    </citation>
    <scope>NUCLEOTIDE SEQUENCE [LARGE SCALE GENOMIC DNA]</scope>
</reference>
<dbReference type="SUPFAM" id="SSF55455">
    <property type="entry name" value="SRF-like"/>
    <property type="match status" value="1"/>
</dbReference>
<dbReference type="Pfam" id="PF00319">
    <property type="entry name" value="SRF-TF"/>
    <property type="match status" value="1"/>
</dbReference>
<keyword evidence="5" id="KW-0539">Nucleus</keyword>
<evidence type="ECO:0000313" key="7">
    <source>
        <dbReference type="EMBL" id="RLN24548.1"/>
    </source>
</evidence>
<evidence type="ECO:0000256" key="5">
    <source>
        <dbReference type="ARBA" id="ARBA00023242"/>
    </source>
</evidence>
<dbReference type="GO" id="GO:0045944">
    <property type="term" value="P:positive regulation of transcription by RNA polymerase II"/>
    <property type="evidence" value="ECO:0007669"/>
    <property type="project" value="InterPro"/>
</dbReference>
<dbReference type="InterPro" id="IPR033897">
    <property type="entry name" value="SRF-like_MADS-box"/>
</dbReference>
<dbReference type="AlphaFoldDB" id="A0A3L6SPI0"/>
<evidence type="ECO:0000256" key="2">
    <source>
        <dbReference type="ARBA" id="ARBA00023015"/>
    </source>
</evidence>
<keyword evidence="3" id="KW-0238">DNA-binding</keyword>
<dbReference type="EMBL" id="PQIB02000004">
    <property type="protein sequence ID" value="RLN24548.1"/>
    <property type="molecule type" value="Genomic_DNA"/>
</dbReference>
<accession>A0A3L6SPI0</accession>
<dbReference type="STRING" id="4540.A0A3L6SPI0"/>
<dbReference type="GO" id="GO:0046983">
    <property type="term" value="F:protein dimerization activity"/>
    <property type="evidence" value="ECO:0007669"/>
    <property type="project" value="InterPro"/>
</dbReference>
<protein>
    <submittedName>
        <fullName evidence="7">Agamous-like MADS-box protein AGL80</fullName>
    </submittedName>
</protein>
<keyword evidence="8" id="KW-1185">Reference proteome</keyword>
<feature type="domain" description="MADS-box" evidence="6">
    <location>
        <begin position="1"/>
        <end position="50"/>
    </location>
</feature>
<dbReference type="OrthoDB" id="614023at2759"/>
<dbReference type="Proteomes" id="UP000275267">
    <property type="component" value="Unassembled WGS sequence"/>
</dbReference>
<dbReference type="GO" id="GO:0000987">
    <property type="term" value="F:cis-regulatory region sequence-specific DNA binding"/>
    <property type="evidence" value="ECO:0007669"/>
    <property type="project" value="InterPro"/>
</dbReference>
<proteinExistence type="predicted"/>
<evidence type="ECO:0000313" key="8">
    <source>
        <dbReference type="Proteomes" id="UP000275267"/>
    </source>
</evidence>
<evidence type="ECO:0000256" key="1">
    <source>
        <dbReference type="ARBA" id="ARBA00004123"/>
    </source>
</evidence>
<dbReference type="SMART" id="SM00432">
    <property type="entry name" value="MADS"/>
    <property type="match status" value="1"/>
</dbReference>
<dbReference type="PROSITE" id="PS50066">
    <property type="entry name" value="MADS_BOX_2"/>
    <property type="match status" value="1"/>
</dbReference>
<evidence type="ECO:0000256" key="4">
    <source>
        <dbReference type="ARBA" id="ARBA00023163"/>
    </source>
</evidence>
<dbReference type="Gene3D" id="3.40.1810.10">
    <property type="entry name" value="Transcription factor, MADS-box"/>
    <property type="match status" value="1"/>
</dbReference>
<evidence type="ECO:0000256" key="3">
    <source>
        <dbReference type="ARBA" id="ARBA00023125"/>
    </source>
</evidence>
<dbReference type="InterPro" id="IPR002100">
    <property type="entry name" value="TF_MADSbox"/>
</dbReference>
<comment type="caution">
    <text evidence="7">The sequence shown here is derived from an EMBL/GenBank/DDBJ whole genome shotgun (WGS) entry which is preliminary data.</text>
</comment>
<name>A0A3L6SPI0_PANMI</name>
<evidence type="ECO:0000259" key="6">
    <source>
        <dbReference type="PROSITE" id="PS50066"/>
    </source>
</evidence>
<dbReference type="GO" id="GO:0005634">
    <property type="term" value="C:nucleus"/>
    <property type="evidence" value="ECO:0007669"/>
    <property type="project" value="UniProtKB-SubCell"/>
</dbReference>
<gene>
    <name evidence="7" type="ORF">C2845_PM07G05410</name>
</gene>
<dbReference type="InterPro" id="IPR036879">
    <property type="entry name" value="TF_MADSbox_sf"/>
</dbReference>
<dbReference type="CDD" id="cd00266">
    <property type="entry name" value="MADS_SRF_like"/>
    <property type="match status" value="1"/>
</dbReference>
<sequence length="157" mass="18217">MARKKVNLQWIINNTTRHATYKRRYRALTKKTSDLVMLCGGKACMVIYGDGKIEPEVWPSALEANEILNCFMLRDQVGNRKDFLNSRISMLRDQVCKSDRENQEHEALSLLLERMDGRLPNLTNTTIEELNNLKWIVGEKMMKSKERLQHVLGQGHS</sequence>
<keyword evidence="2" id="KW-0805">Transcription regulation</keyword>
<organism evidence="7 8">
    <name type="scientific">Panicum miliaceum</name>
    <name type="common">Proso millet</name>
    <name type="synonym">Broomcorn millet</name>
    <dbReference type="NCBI Taxonomy" id="4540"/>
    <lineage>
        <taxon>Eukaryota</taxon>
        <taxon>Viridiplantae</taxon>
        <taxon>Streptophyta</taxon>
        <taxon>Embryophyta</taxon>
        <taxon>Tracheophyta</taxon>
        <taxon>Spermatophyta</taxon>
        <taxon>Magnoliopsida</taxon>
        <taxon>Liliopsida</taxon>
        <taxon>Poales</taxon>
        <taxon>Poaceae</taxon>
        <taxon>PACMAD clade</taxon>
        <taxon>Panicoideae</taxon>
        <taxon>Panicodae</taxon>
        <taxon>Paniceae</taxon>
        <taxon>Panicinae</taxon>
        <taxon>Panicum</taxon>
        <taxon>Panicum sect. Panicum</taxon>
    </lineage>
</organism>
<keyword evidence="4" id="KW-0804">Transcription</keyword>
<comment type="subcellular location">
    <subcellularLocation>
        <location evidence="1">Nucleus</location>
    </subcellularLocation>
</comment>